<sequence>MRERVVAAVADGASLYAAAGHENRA</sequence>
<keyword evidence="2" id="KW-1185">Reference proteome</keyword>
<evidence type="ECO:0000313" key="1">
    <source>
        <dbReference type="EMBL" id="ACS41448.1"/>
    </source>
</evidence>
<name>C5AZS4_METEA</name>
<organism evidence="1 2">
    <name type="scientific">Methylorubrum extorquens (strain ATCC 14718 / DSM 1338 / JCM 2805 / NCIMB 9133 / AM1)</name>
    <name type="common">Methylobacterium extorquens</name>
    <dbReference type="NCBI Taxonomy" id="272630"/>
    <lineage>
        <taxon>Bacteria</taxon>
        <taxon>Pseudomonadati</taxon>
        <taxon>Pseudomonadota</taxon>
        <taxon>Alphaproteobacteria</taxon>
        <taxon>Hyphomicrobiales</taxon>
        <taxon>Methylobacteriaceae</taxon>
        <taxon>Methylorubrum</taxon>
    </lineage>
</organism>
<evidence type="ECO:0000313" key="2">
    <source>
        <dbReference type="Proteomes" id="UP000009081"/>
    </source>
</evidence>
<gene>
    <name evidence="1" type="ordered locus">MexAM1_META1p3738</name>
</gene>
<protein>
    <submittedName>
        <fullName evidence="1">Uncharacterized protein</fullName>
    </submittedName>
</protein>
<dbReference type="HOGENOM" id="CLU_220269_0_0_5"/>
<dbReference type="EMBL" id="CP001510">
    <property type="protein sequence ID" value="ACS41448.1"/>
    <property type="molecule type" value="Genomic_DNA"/>
</dbReference>
<dbReference type="Proteomes" id="UP000009081">
    <property type="component" value="Chromosome"/>
</dbReference>
<dbReference type="STRING" id="272630.MexAM1_META1p3738"/>
<dbReference type="KEGG" id="mea:Mex_1p3738"/>
<proteinExistence type="predicted"/>
<reference evidence="1 2" key="1">
    <citation type="journal article" date="2009" name="PLoS ONE">
        <title>Methylobacterium genome sequences: a reference blueprint to investigate microbial metabolism of C1 compounds from natural and industrial sources.</title>
        <authorList>
            <person name="Vuilleumier S."/>
            <person name="Chistoserdova L."/>
            <person name="Lee M.-C."/>
            <person name="Bringel F."/>
            <person name="Lajus A."/>
            <person name="Zhou Y."/>
            <person name="Gourion B."/>
            <person name="Barbe V."/>
            <person name="Chang J."/>
            <person name="Cruveiller S."/>
            <person name="Dossat C."/>
            <person name="Gillett W."/>
            <person name="Gruffaz C."/>
            <person name="Haugen E."/>
            <person name="Hourcade E."/>
            <person name="Levy R."/>
            <person name="Mangenot S."/>
            <person name="Muller E."/>
            <person name="Nadalig T."/>
            <person name="Pagni M."/>
            <person name="Penny C."/>
            <person name="Peyraud R."/>
            <person name="Robinson D.G."/>
            <person name="Roche D."/>
            <person name="Rouy Z."/>
            <person name="Saenampechek C."/>
            <person name="Salvignol G."/>
            <person name="Vallenet D."/>
            <person name="Wu Z."/>
            <person name="Marx C.J."/>
            <person name="Vorholt J.A."/>
            <person name="Olson M.V."/>
            <person name="Kaul R."/>
            <person name="Weissenbach J."/>
            <person name="Medigue C."/>
            <person name="Lidstrom M.E."/>
        </authorList>
    </citation>
    <scope>NUCLEOTIDE SEQUENCE [LARGE SCALE GENOMIC DNA]</scope>
    <source>
        <strain evidence="2">ATCC 14718 / DSM 1338 / JCM 2805 / NCIMB 9133 / AM1</strain>
    </source>
</reference>
<accession>C5AZS4</accession>
<dbReference type="AlphaFoldDB" id="C5AZS4"/>